<comment type="caution">
    <text evidence="2">The sequence shown here is derived from an EMBL/GenBank/DDBJ whole genome shotgun (WGS) entry which is preliminary data.</text>
</comment>
<evidence type="ECO:0000313" key="2">
    <source>
        <dbReference type="EMBL" id="MCE2055184.1"/>
    </source>
</evidence>
<reference evidence="2 3" key="1">
    <citation type="journal article" date="2021" name="BMC Genomics">
        <title>Datura genome reveals duplications of psychoactive alkaloid biosynthetic genes and high mutation rate following tissue culture.</title>
        <authorList>
            <person name="Rajewski A."/>
            <person name="Carter-House D."/>
            <person name="Stajich J."/>
            <person name="Litt A."/>
        </authorList>
    </citation>
    <scope>NUCLEOTIDE SEQUENCE [LARGE SCALE GENOMIC DNA]</scope>
    <source>
        <strain evidence="2">AR-01</strain>
    </source>
</reference>
<accession>A0ABS8VYL0</accession>
<evidence type="ECO:0000256" key="1">
    <source>
        <dbReference type="SAM" id="MobiDB-lite"/>
    </source>
</evidence>
<proteinExistence type="predicted"/>
<dbReference type="Proteomes" id="UP000823775">
    <property type="component" value="Unassembled WGS sequence"/>
</dbReference>
<dbReference type="EMBL" id="JACEIK010006165">
    <property type="protein sequence ID" value="MCE2055184.1"/>
    <property type="molecule type" value="Genomic_DNA"/>
</dbReference>
<organism evidence="2 3">
    <name type="scientific">Datura stramonium</name>
    <name type="common">Jimsonweed</name>
    <name type="synonym">Common thornapple</name>
    <dbReference type="NCBI Taxonomy" id="4076"/>
    <lineage>
        <taxon>Eukaryota</taxon>
        <taxon>Viridiplantae</taxon>
        <taxon>Streptophyta</taxon>
        <taxon>Embryophyta</taxon>
        <taxon>Tracheophyta</taxon>
        <taxon>Spermatophyta</taxon>
        <taxon>Magnoliopsida</taxon>
        <taxon>eudicotyledons</taxon>
        <taxon>Gunneridae</taxon>
        <taxon>Pentapetalae</taxon>
        <taxon>asterids</taxon>
        <taxon>lamiids</taxon>
        <taxon>Solanales</taxon>
        <taxon>Solanaceae</taxon>
        <taxon>Solanoideae</taxon>
        <taxon>Datureae</taxon>
        <taxon>Datura</taxon>
    </lineage>
</organism>
<protein>
    <submittedName>
        <fullName evidence="2">Uncharacterized protein</fullName>
    </submittedName>
</protein>
<evidence type="ECO:0000313" key="3">
    <source>
        <dbReference type="Proteomes" id="UP000823775"/>
    </source>
</evidence>
<name>A0ABS8VYL0_DATST</name>
<sequence>MLVWWVAMFNLVGDTKEFDNVKMVADAKTLYEGKNGYGKGSYKGSNARGTTEGYGGHTKGNSQSVFSAANNASVKHEDPGQVASTSRELNNAFVAKGQGFTNDE</sequence>
<feature type="region of interest" description="Disordered" evidence="1">
    <location>
        <begin position="41"/>
        <end position="63"/>
    </location>
</feature>
<gene>
    <name evidence="2" type="ORF">HAX54_042142</name>
</gene>
<keyword evidence="3" id="KW-1185">Reference proteome</keyword>